<dbReference type="EMBL" id="JAAIJQ010000004">
    <property type="protein sequence ID" value="NEV60683.1"/>
    <property type="molecule type" value="Genomic_DNA"/>
</dbReference>
<keyword evidence="2" id="KW-0175">Coiled coil</keyword>
<evidence type="ECO:0000313" key="3">
    <source>
        <dbReference type="EMBL" id="NEV60683.1"/>
    </source>
</evidence>
<protein>
    <recommendedName>
        <fullName evidence="5">PspA/IM30 family protein</fullName>
    </recommendedName>
</protein>
<feature type="coiled-coil region" evidence="2">
    <location>
        <begin position="33"/>
        <end position="67"/>
    </location>
</feature>
<evidence type="ECO:0000256" key="1">
    <source>
        <dbReference type="ARBA" id="ARBA00043985"/>
    </source>
</evidence>
<dbReference type="RefSeq" id="WP_164450733.1">
    <property type="nucleotide sequence ID" value="NZ_JAAIJQ010000004.1"/>
</dbReference>
<sequence>MAFMTRLSRLMRADLHAMLDRLEAPDLVLAQAVREMEQTLERDRRALARQERERARLGDQKAALESTLRQTAEALEDCLAAGQEDLARPVVRRRLETERRVGQLQQRLRELEVDCEARRQRLAEQESRLADLRARAALYQEMVEPEEEVYRETWPASSDAVRDADVEVALLQAKRQRGAAS</sequence>
<dbReference type="InterPro" id="IPR007157">
    <property type="entry name" value="PspA_VIPP1"/>
</dbReference>
<dbReference type="Proteomes" id="UP000483379">
    <property type="component" value="Unassembled WGS sequence"/>
</dbReference>
<dbReference type="PANTHER" id="PTHR31088">
    <property type="entry name" value="MEMBRANE-ASSOCIATED PROTEIN VIPP1, CHLOROPLASTIC"/>
    <property type="match status" value="1"/>
</dbReference>
<proteinExistence type="inferred from homology"/>
<evidence type="ECO:0000313" key="4">
    <source>
        <dbReference type="Proteomes" id="UP000483379"/>
    </source>
</evidence>
<comment type="caution">
    <text evidence="3">The sequence shown here is derived from an EMBL/GenBank/DDBJ whole genome shotgun (WGS) entry which is preliminary data.</text>
</comment>
<reference evidence="3 4" key="1">
    <citation type="submission" date="2020-02" db="EMBL/GenBank/DDBJ databases">
        <title>Genome sequences of Thiorhodococcus mannitoliphagus and Thiorhodococcus minor, purple sulfur photosynthetic bacteria in the gammaproteobacterial family, Chromatiaceae.</title>
        <authorList>
            <person name="Aviles F.A."/>
            <person name="Meyer T.E."/>
            <person name="Kyndt J.A."/>
        </authorList>
    </citation>
    <scope>NUCLEOTIDE SEQUENCE [LARGE SCALE GENOMIC DNA]</scope>
    <source>
        <strain evidence="3 4">DSM 11518</strain>
    </source>
</reference>
<accession>A0A6M0JVP9</accession>
<gene>
    <name evidence="3" type="ORF">G3446_02035</name>
</gene>
<evidence type="ECO:0008006" key="5">
    <source>
        <dbReference type="Google" id="ProtNLM"/>
    </source>
</evidence>
<dbReference type="AlphaFoldDB" id="A0A6M0JVP9"/>
<keyword evidence="4" id="KW-1185">Reference proteome</keyword>
<feature type="coiled-coil region" evidence="2">
    <location>
        <begin position="94"/>
        <end position="142"/>
    </location>
</feature>
<name>A0A6M0JVP9_9GAMM</name>
<dbReference type="Pfam" id="PF04012">
    <property type="entry name" value="PspA_IM30"/>
    <property type="match status" value="1"/>
</dbReference>
<evidence type="ECO:0000256" key="2">
    <source>
        <dbReference type="SAM" id="Coils"/>
    </source>
</evidence>
<dbReference type="PANTHER" id="PTHR31088:SF6">
    <property type="entry name" value="PHAGE SHOCK PROTEIN A"/>
    <property type="match status" value="1"/>
</dbReference>
<organism evidence="3 4">
    <name type="scientific">Thiorhodococcus minor</name>
    <dbReference type="NCBI Taxonomy" id="57489"/>
    <lineage>
        <taxon>Bacteria</taxon>
        <taxon>Pseudomonadati</taxon>
        <taxon>Pseudomonadota</taxon>
        <taxon>Gammaproteobacteria</taxon>
        <taxon>Chromatiales</taxon>
        <taxon>Chromatiaceae</taxon>
        <taxon>Thiorhodococcus</taxon>
    </lineage>
</organism>
<comment type="similarity">
    <text evidence="1">Belongs to the PspA/Vipp/IM30 family.</text>
</comment>